<protein>
    <submittedName>
        <fullName evidence="1">Uncharacterized protein</fullName>
    </submittedName>
</protein>
<keyword evidence="2" id="KW-1185">Reference proteome</keyword>
<accession>A0ABR7A042</accession>
<dbReference type="Proteomes" id="UP000654304">
    <property type="component" value="Unassembled WGS sequence"/>
</dbReference>
<dbReference type="EMBL" id="JACOGD010000001">
    <property type="protein sequence ID" value="MBC3930284.1"/>
    <property type="molecule type" value="Genomic_DNA"/>
</dbReference>
<organism evidence="1 2">
    <name type="scientific">Undibacterium curvum</name>
    <dbReference type="NCBI Taxonomy" id="2762294"/>
    <lineage>
        <taxon>Bacteria</taxon>
        <taxon>Pseudomonadati</taxon>
        <taxon>Pseudomonadota</taxon>
        <taxon>Betaproteobacteria</taxon>
        <taxon>Burkholderiales</taxon>
        <taxon>Oxalobacteraceae</taxon>
        <taxon>Undibacterium</taxon>
    </lineage>
</organism>
<comment type="caution">
    <text evidence="1">The sequence shown here is derived from an EMBL/GenBank/DDBJ whole genome shotgun (WGS) entry which is preliminary data.</text>
</comment>
<name>A0ABR7A042_9BURK</name>
<evidence type="ECO:0000313" key="2">
    <source>
        <dbReference type="Proteomes" id="UP000654304"/>
    </source>
</evidence>
<reference evidence="1 2" key="1">
    <citation type="submission" date="2020-08" db="EMBL/GenBank/DDBJ databases">
        <title>Novel species isolated from subtropical streams in China.</title>
        <authorList>
            <person name="Lu H."/>
        </authorList>
    </citation>
    <scope>NUCLEOTIDE SEQUENCE [LARGE SCALE GENOMIC DNA]</scope>
    <source>
        <strain evidence="1 2">CY22W</strain>
    </source>
</reference>
<dbReference type="RefSeq" id="WP_186902172.1">
    <property type="nucleotide sequence ID" value="NZ_JACOGD010000001.1"/>
</dbReference>
<evidence type="ECO:0000313" key="1">
    <source>
        <dbReference type="EMBL" id="MBC3930284.1"/>
    </source>
</evidence>
<sequence>MSSKKHIDAEGKHVIISASITTEDVLVRSKTGYIPQYLTDTYGKTDRVCKDVTLLKLVNLSLKDFPGYELVSLGTPVNFDVAPTHLTRVEMHFNDKDQVEKCLKEINTSDMMIRLRVQPAWDWQAIIRNGHDDVVLHVGWYDTVYFLQFKDVFLGDLHCRYSAKFGFDPKDAKITHFRYDERGHLDMIESLNENERKADAMKDQVEFLRVFRDGSVETT</sequence>
<gene>
    <name evidence="1" type="ORF">H8K43_01260</name>
</gene>
<proteinExistence type="predicted"/>